<dbReference type="RefSeq" id="WP_174672741.1">
    <property type="nucleotide sequence ID" value="NZ_CP054491.1"/>
</dbReference>
<dbReference type="SUPFAM" id="SSF51391">
    <property type="entry name" value="Thiamin phosphate synthase"/>
    <property type="match status" value="1"/>
</dbReference>
<proteinExistence type="predicted"/>
<organism evidence="2 3">
    <name type="scientific">Candidatus Reidiella endopervernicosa</name>
    <dbReference type="NCBI Taxonomy" id="2738883"/>
    <lineage>
        <taxon>Bacteria</taxon>
        <taxon>Pseudomonadati</taxon>
        <taxon>Pseudomonadota</taxon>
        <taxon>Gammaproteobacteria</taxon>
        <taxon>Candidatus Reidiella</taxon>
    </lineage>
</organism>
<evidence type="ECO:0000313" key="2">
    <source>
        <dbReference type="EMBL" id="QKQ25514.1"/>
    </source>
</evidence>
<dbReference type="InterPro" id="IPR013785">
    <property type="entry name" value="Aldolase_TIM"/>
</dbReference>
<dbReference type="EMBL" id="CP054491">
    <property type="protein sequence ID" value="QKQ25514.1"/>
    <property type="molecule type" value="Genomic_DNA"/>
</dbReference>
<dbReference type="InterPro" id="IPR022998">
    <property type="entry name" value="ThiamineP_synth_TenI"/>
</dbReference>
<dbReference type="Gene3D" id="3.20.20.70">
    <property type="entry name" value="Aldolase class I"/>
    <property type="match status" value="1"/>
</dbReference>
<accession>A0A6N0HT22</accession>
<protein>
    <submittedName>
        <fullName evidence="2">Thiamine phosphate synthase</fullName>
    </submittedName>
</protein>
<evidence type="ECO:0000313" key="3">
    <source>
        <dbReference type="Proteomes" id="UP000509658"/>
    </source>
</evidence>
<gene>
    <name evidence="2" type="ORF">HUE57_03775</name>
</gene>
<dbReference type="KEGG" id="rev:HUE57_03775"/>
<dbReference type="InterPro" id="IPR036206">
    <property type="entry name" value="ThiamineP_synth_sf"/>
</dbReference>
<dbReference type="Pfam" id="PF02581">
    <property type="entry name" value="TMP-TENI"/>
    <property type="match status" value="1"/>
</dbReference>
<dbReference type="AlphaFoldDB" id="A0A6N0HT22"/>
<dbReference type="Proteomes" id="UP000509658">
    <property type="component" value="Chromosome"/>
</dbReference>
<feature type="domain" description="Thiamine phosphate synthase/TenI" evidence="1">
    <location>
        <begin position="2"/>
        <end position="78"/>
    </location>
</feature>
<evidence type="ECO:0000259" key="1">
    <source>
        <dbReference type="Pfam" id="PF02581"/>
    </source>
</evidence>
<keyword evidence="3" id="KW-1185">Reference proteome</keyword>
<dbReference type="GO" id="GO:0009228">
    <property type="term" value="P:thiamine biosynthetic process"/>
    <property type="evidence" value="ECO:0007669"/>
    <property type="project" value="UniProtKB-KW"/>
</dbReference>
<sequence>MGADGLHLDSKALKQCKQRPLSKRYLIAVSAHTLEGLQQGEAIGASFGVLSPVRYTKAHPDIEPIGWQGLKQIATTTHTVIRTRWCEQ</sequence>
<name>A0A6N0HT22_9GAMM</name>
<reference evidence="2 3" key="1">
    <citation type="submission" date="2020-05" db="EMBL/GenBank/DDBJ databases">
        <title>Horizontal transmission and recombination maintain forever young bacterial symbiont genomes.</title>
        <authorList>
            <person name="Russell S.L."/>
            <person name="Pepper-Tunick E."/>
            <person name="Svedberg J."/>
            <person name="Byrne A."/>
            <person name="Ruelas Castillo J."/>
            <person name="Vollmers C."/>
            <person name="Beinart R.A."/>
            <person name="Corbett-Detig R."/>
        </authorList>
    </citation>
    <scope>NUCLEOTIDE SEQUENCE [LARGE SCALE GENOMIC DNA]</scope>
    <source>
        <strain evidence="2">Santa_Monica_outfall</strain>
    </source>
</reference>